<sequence>MRYKIARIYDFRHFKKTCAKKAKRKKGKRNVQIEAHELQEAIKNLTSTVEIALKNLGNEADQSTNIDHVNEEGEGAAAKVEEEAPREDNNMVKKQVNEDERNDAAAELKEEAVSVEEEKKDERAQLGYEARTIQSNRDYIKKKTEIEMEDASLSDEVDEAKEHQEVGIMEEPVREASEREELLTPKEARLHDEELLIALEEPYARRPMTDVPTVMKQGKTRPCANCPHEPGHFPTTGTSKGV</sequence>
<feature type="compositionally biased region" description="Basic and acidic residues" evidence="2">
    <location>
        <begin position="160"/>
        <end position="187"/>
    </location>
</feature>
<keyword evidence="1" id="KW-0175">Coiled coil</keyword>
<dbReference type="EMBL" id="UYRV01106098">
    <property type="protein sequence ID" value="VDN21972.1"/>
    <property type="molecule type" value="Genomic_DNA"/>
</dbReference>
<evidence type="ECO:0000256" key="1">
    <source>
        <dbReference type="SAM" id="Coils"/>
    </source>
</evidence>
<evidence type="ECO:0000256" key="2">
    <source>
        <dbReference type="SAM" id="MobiDB-lite"/>
    </source>
</evidence>
<proteinExistence type="predicted"/>
<protein>
    <submittedName>
        <fullName evidence="3">Uncharacterized protein</fullName>
    </submittedName>
</protein>
<dbReference type="AlphaFoldDB" id="A0A3P7PQ56"/>
<feature type="region of interest" description="Disordered" evidence="2">
    <location>
        <begin position="216"/>
        <end position="242"/>
    </location>
</feature>
<dbReference type="Proteomes" id="UP000271889">
    <property type="component" value="Unassembled WGS sequence"/>
</dbReference>
<evidence type="ECO:0000313" key="3">
    <source>
        <dbReference type="EMBL" id="VDN21972.1"/>
    </source>
</evidence>
<organism evidence="3 4">
    <name type="scientific">Cylicostephanus goldi</name>
    <name type="common">Nematode worm</name>
    <dbReference type="NCBI Taxonomy" id="71465"/>
    <lineage>
        <taxon>Eukaryota</taxon>
        <taxon>Metazoa</taxon>
        <taxon>Ecdysozoa</taxon>
        <taxon>Nematoda</taxon>
        <taxon>Chromadorea</taxon>
        <taxon>Rhabditida</taxon>
        <taxon>Rhabditina</taxon>
        <taxon>Rhabditomorpha</taxon>
        <taxon>Strongyloidea</taxon>
        <taxon>Strongylidae</taxon>
        <taxon>Cylicostephanus</taxon>
    </lineage>
</organism>
<evidence type="ECO:0000313" key="4">
    <source>
        <dbReference type="Proteomes" id="UP000271889"/>
    </source>
</evidence>
<name>A0A3P7PQ56_CYLGO</name>
<dbReference type="OrthoDB" id="10652850at2759"/>
<feature type="coiled-coil region" evidence="1">
    <location>
        <begin position="98"/>
        <end position="125"/>
    </location>
</feature>
<feature type="compositionally biased region" description="Acidic residues" evidence="2">
    <location>
        <begin position="150"/>
        <end position="159"/>
    </location>
</feature>
<feature type="region of interest" description="Disordered" evidence="2">
    <location>
        <begin position="150"/>
        <end position="187"/>
    </location>
</feature>
<reference evidence="3 4" key="1">
    <citation type="submission" date="2018-11" db="EMBL/GenBank/DDBJ databases">
        <authorList>
            <consortium name="Pathogen Informatics"/>
        </authorList>
    </citation>
    <scope>NUCLEOTIDE SEQUENCE [LARGE SCALE GENOMIC DNA]</scope>
</reference>
<gene>
    <name evidence="3" type="ORF">CGOC_LOCUS9173</name>
</gene>
<feature type="coiled-coil region" evidence="1">
    <location>
        <begin position="28"/>
        <end position="55"/>
    </location>
</feature>
<keyword evidence="4" id="KW-1185">Reference proteome</keyword>
<accession>A0A3P7PQ56</accession>